<dbReference type="InterPro" id="IPR005543">
    <property type="entry name" value="PASTA_dom"/>
</dbReference>
<evidence type="ECO:0000256" key="1">
    <source>
        <dbReference type="ARBA" id="ARBA00004370"/>
    </source>
</evidence>
<dbReference type="InterPro" id="IPR011927">
    <property type="entry name" value="SpoVD_pbp"/>
</dbReference>
<evidence type="ECO:0000256" key="2">
    <source>
        <dbReference type="ARBA" id="ARBA00007171"/>
    </source>
</evidence>
<gene>
    <name evidence="6" type="ORF">QOZ93_002632</name>
</gene>
<dbReference type="NCBIfam" id="TIGR02214">
    <property type="entry name" value="spoVD_pbp"/>
    <property type="match status" value="1"/>
</dbReference>
<dbReference type="CDD" id="cd06575">
    <property type="entry name" value="PASTA_Pbp2x-like_2"/>
    <property type="match status" value="1"/>
</dbReference>
<dbReference type="RefSeq" id="WP_307357143.1">
    <property type="nucleotide sequence ID" value="NZ_BAAACJ010000039.1"/>
</dbReference>
<keyword evidence="4" id="KW-0812">Transmembrane</keyword>
<accession>A0ABU0JY85</accession>
<dbReference type="EMBL" id="JAUSWN010000032">
    <property type="protein sequence ID" value="MDQ0480882.1"/>
    <property type="molecule type" value="Genomic_DNA"/>
</dbReference>
<dbReference type="InterPro" id="IPR001460">
    <property type="entry name" value="PCN-bd_Tpept"/>
</dbReference>
<dbReference type="Gene3D" id="3.30.10.20">
    <property type="match status" value="1"/>
</dbReference>
<dbReference type="SUPFAM" id="SSF56519">
    <property type="entry name" value="Penicillin binding protein dimerisation domain"/>
    <property type="match status" value="1"/>
</dbReference>
<keyword evidence="3 4" id="KW-0472">Membrane</keyword>
<comment type="similarity">
    <text evidence="2">Belongs to the transpeptidase family.</text>
</comment>
<dbReference type="Pfam" id="PF00905">
    <property type="entry name" value="Transpeptidase"/>
    <property type="match status" value="1"/>
</dbReference>
<evidence type="ECO:0000313" key="7">
    <source>
        <dbReference type="Proteomes" id="UP001224418"/>
    </source>
</evidence>
<dbReference type="Gene3D" id="3.40.710.10">
    <property type="entry name" value="DD-peptidase/beta-lactamase superfamily"/>
    <property type="match status" value="1"/>
</dbReference>
<feature type="domain" description="PASTA" evidence="5">
    <location>
        <begin position="679"/>
        <end position="738"/>
    </location>
</feature>
<dbReference type="Pfam" id="PF03793">
    <property type="entry name" value="PASTA"/>
    <property type="match status" value="2"/>
</dbReference>
<comment type="subcellular location">
    <subcellularLocation>
        <location evidence="1">Membrane</location>
    </subcellularLocation>
</comment>
<dbReference type="InterPro" id="IPR012338">
    <property type="entry name" value="Beta-lactam/transpept-like"/>
</dbReference>
<dbReference type="Proteomes" id="UP001224418">
    <property type="component" value="Unassembled WGS sequence"/>
</dbReference>
<feature type="transmembrane region" description="Helical" evidence="4">
    <location>
        <begin position="16"/>
        <end position="38"/>
    </location>
</feature>
<dbReference type="Pfam" id="PF03717">
    <property type="entry name" value="PBP_dimer"/>
    <property type="match status" value="1"/>
</dbReference>
<dbReference type="Gene3D" id="3.30.450.330">
    <property type="match status" value="1"/>
</dbReference>
<keyword evidence="7" id="KW-1185">Reference proteome</keyword>
<proteinExistence type="inferred from homology"/>
<dbReference type="PANTHER" id="PTHR30627">
    <property type="entry name" value="PEPTIDOGLYCAN D,D-TRANSPEPTIDASE"/>
    <property type="match status" value="1"/>
</dbReference>
<dbReference type="PANTHER" id="PTHR30627:SF1">
    <property type="entry name" value="PEPTIDOGLYCAN D,D-TRANSPEPTIDASE FTSI"/>
    <property type="match status" value="1"/>
</dbReference>
<dbReference type="PROSITE" id="PS51178">
    <property type="entry name" value="PASTA"/>
    <property type="match status" value="2"/>
</dbReference>
<comment type="caution">
    <text evidence="6">The sequence shown here is derived from an EMBL/GenBank/DDBJ whole genome shotgun (WGS) entry which is preliminary data.</text>
</comment>
<protein>
    <submittedName>
        <fullName evidence="6">Stage V sporulation protein D (Sporulation-specific penicillin-binding protein)</fullName>
    </submittedName>
</protein>
<sequence length="741" mass="81867">MGSKFKDKVTIKRRGTFIFLIFSAVILGLSLRLAYLMIFQSPDLKEKAVNQWTSEVKIAPKRGKILDRNGHELAVSANVYRLDVDLNALRSDIHSKNEKNKKKGMEEIKLESLIPDLSKLLDVDEKTLHKKIVAPLPNGKPKGSAMLKRRMESDEAEKVKAYLKEKNFYGFIVSPDTKRYYPNNNFLAHVLGNTNADGDGLMGVEQVYNKYLSGIPGIKISELDKNREDMPYVISDYIKPVDGKNVVLTIDENMQYFAEKAAEQALKDNKAKAVSIIIADPNNGELLAMANKPDYNPNEPYDNNRSLEENQRIWRNRAVSDTFEPGSIFKVVTATAAMSEGKVNKDDKFVCNGSSTIGKRTIHCWKRTGHGTESFVDILKNSCNVGFMELGRRLGPDLLTKYIKTFGFGSKTGIDLNGEATGIVKAAKNISETDLATIAFGQTNTVSCMQYLTAFNAIANGGTLITPHVMKEITHYDDDNNSVVDLEYKDKNERKVLKEDVTRELRGYLEKVVSEGGGKKAYIQGYHIGGKTGTAQKIAEGGKGYASGKYIASFAGMAPADNPQVTILVSIDEPDPSNYYAGQISAPVGKQVFNDIFNYLSFKVDATEEQRAKSLLKDVVIPEVRGKEKEEGLKILKEANLKVKIEGKGKYINDINPKPGCSVKEGTEIIVYTSDSKKADDTVVIPSLKGYNPEQASKLLQGLGINPRFTGDGMVSTQSIEEGKRVTKGTNITLNLEIIGD</sequence>
<evidence type="ECO:0000256" key="3">
    <source>
        <dbReference type="ARBA" id="ARBA00023136"/>
    </source>
</evidence>
<dbReference type="Gene3D" id="3.90.1310.10">
    <property type="entry name" value="Penicillin-binding protein 2a (Domain 2)"/>
    <property type="match status" value="1"/>
</dbReference>
<dbReference type="InterPro" id="IPR036138">
    <property type="entry name" value="PBP_dimer_sf"/>
</dbReference>
<dbReference type="SUPFAM" id="SSF54184">
    <property type="entry name" value="Penicillin-binding protein 2x (pbp-2x), c-terminal domain"/>
    <property type="match status" value="2"/>
</dbReference>
<organism evidence="6 7">
    <name type="scientific">Hathewaya limosa</name>
    <name type="common">Clostridium limosum</name>
    <dbReference type="NCBI Taxonomy" id="1536"/>
    <lineage>
        <taxon>Bacteria</taxon>
        <taxon>Bacillati</taxon>
        <taxon>Bacillota</taxon>
        <taxon>Clostridia</taxon>
        <taxon>Eubacteriales</taxon>
        <taxon>Clostridiaceae</taxon>
        <taxon>Hathewaya</taxon>
    </lineage>
</organism>
<dbReference type="InterPro" id="IPR005311">
    <property type="entry name" value="PBP_dimer"/>
</dbReference>
<dbReference type="SUPFAM" id="SSF56601">
    <property type="entry name" value="beta-lactamase/transpeptidase-like"/>
    <property type="match status" value="1"/>
</dbReference>
<evidence type="ECO:0000256" key="4">
    <source>
        <dbReference type="SAM" id="Phobius"/>
    </source>
</evidence>
<reference evidence="6 7" key="1">
    <citation type="submission" date="2023-07" db="EMBL/GenBank/DDBJ databases">
        <title>Genomic Encyclopedia of Type Strains, Phase IV (KMG-IV): sequencing the most valuable type-strain genomes for metagenomic binning, comparative biology and taxonomic classification.</title>
        <authorList>
            <person name="Goeker M."/>
        </authorList>
    </citation>
    <scope>NUCLEOTIDE SEQUENCE [LARGE SCALE GENOMIC DNA]</scope>
    <source>
        <strain evidence="6 7">DSM 1400</strain>
    </source>
</reference>
<dbReference type="InterPro" id="IPR050515">
    <property type="entry name" value="Beta-lactam/transpept"/>
</dbReference>
<evidence type="ECO:0000313" key="6">
    <source>
        <dbReference type="EMBL" id="MDQ0480882.1"/>
    </source>
</evidence>
<evidence type="ECO:0000259" key="5">
    <source>
        <dbReference type="PROSITE" id="PS51178"/>
    </source>
</evidence>
<keyword evidence="4" id="KW-1133">Transmembrane helix</keyword>
<name>A0ABU0JY85_HATLI</name>
<feature type="domain" description="PASTA" evidence="5">
    <location>
        <begin position="607"/>
        <end position="675"/>
    </location>
</feature>
<dbReference type="SMART" id="SM00740">
    <property type="entry name" value="PASTA"/>
    <property type="match status" value="2"/>
</dbReference>
<dbReference type="CDD" id="cd06576">
    <property type="entry name" value="PASTA_Pbp2x-like_1"/>
    <property type="match status" value="1"/>
</dbReference>